<evidence type="ECO:0000313" key="1">
    <source>
        <dbReference type="EMBL" id="TWH90826.1"/>
    </source>
</evidence>
<evidence type="ECO:0000313" key="2">
    <source>
        <dbReference type="Proteomes" id="UP000318667"/>
    </source>
</evidence>
<accession>A0A562K648</accession>
<reference evidence="1 2" key="1">
    <citation type="journal article" date="2015" name="Stand. Genomic Sci.">
        <title>Genomic Encyclopedia of Bacterial and Archaeal Type Strains, Phase III: the genomes of soil and plant-associated and newly described type strains.</title>
        <authorList>
            <person name="Whitman W.B."/>
            <person name="Woyke T."/>
            <person name="Klenk H.P."/>
            <person name="Zhou Y."/>
            <person name="Lilburn T.G."/>
            <person name="Beck B.J."/>
            <person name="De Vos P."/>
            <person name="Vandamme P."/>
            <person name="Eisen J.A."/>
            <person name="Garrity G."/>
            <person name="Hugenholtz P."/>
            <person name="Kyrpides N.C."/>
        </authorList>
    </citation>
    <scope>NUCLEOTIDE SEQUENCE [LARGE SCALE GENOMIC DNA]</scope>
    <source>
        <strain evidence="1 2">CGMCC 1.10115</strain>
    </source>
</reference>
<keyword evidence="2" id="KW-1185">Reference proteome</keyword>
<comment type="caution">
    <text evidence="1">The sequence shown here is derived from an EMBL/GenBank/DDBJ whole genome shotgun (WGS) entry which is preliminary data.</text>
</comment>
<dbReference type="EMBL" id="VLKI01000001">
    <property type="protein sequence ID" value="TWH90826.1"/>
    <property type="molecule type" value="Genomic_DNA"/>
</dbReference>
<name>A0A562K648_9BACI</name>
<sequence>MLNDLNENQTSRCSRQTVKSILPLIEIIPRSVIGDTPDDQCEYYCIGYVCVKVCYGE</sequence>
<dbReference type="Proteomes" id="UP000318667">
    <property type="component" value="Unassembled WGS sequence"/>
</dbReference>
<proteinExistence type="predicted"/>
<organism evidence="1 2">
    <name type="scientific">Cytobacillus oceanisediminis</name>
    <dbReference type="NCBI Taxonomy" id="665099"/>
    <lineage>
        <taxon>Bacteria</taxon>
        <taxon>Bacillati</taxon>
        <taxon>Bacillota</taxon>
        <taxon>Bacilli</taxon>
        <taxon>Bacillales</taxon>
        <taxon>Bacillaceae</taxon>
        <taxon>Cytobacillus</taxon>
    </lineage>
</organism>
<dbReference type="AlphaFoldDB" id="A0A562K648"/>
<protein>
    <submittedName>
        <fullName evidence="1">Uncharacterized protein</fullName>
    </submittedName>
</protein>
<gene>
    <name evidence="1" type="ORF">IQ19_00276</name>
</gene>